<evidence type="ECO:0000313" key="5">
    <source>
        <dbReference type="Proteomes" id="UP000034090"/>
    </source>
</evidence>
<dbReference type="SUPFAM" id="SSF53756">
    <property type="entry name" value="UDP-Glycosyltransferase/glycogen phosphorylase"/>
    <property type="match status" value="1"/>
</dbReference>
<evidence type="ECO:0000313" key="4">
    <source>
        <dbReference type="EMBL" id="KKS98865.1"/>
    </source>
</evidence>
<sequence length="370" mass="41984">MALVHDYIKEFGGAERVLKVLTEIYPKAPIYTAFYIRNSDAGREFKNFTIYESKLALIIKHGRLYSPLRFLLPWIWKSHDLTKYDLVISSCSNYIARGFKVGESASRRTKVIAYCHTPPRFLYGFKTGMDWQKYWPVRIYGNIIAHFLRIFDYKSAQKIDHWIANSENVSARIQKFYHKKSTVIYPPVNVSEIITASEGIEKQNFFLIASRITGAKGLEEAVRAFKKIKVPLKIVGGTAGFTNIKSNLEKQGEGYVEFLGRVDDDALWKLYAMAKGFVALARDEDFGMTVVESQAAGTPVIAFNGGGFKESVVNGKTGILIDDTDAKTIQKAINKLNRTKWSKRALQNNAKRFSKEKFVSKISLFVNTHA</sequence>
<dbReference type="AlphaFoldDB" id="A0A0G1DLW4"/>
<evidence type="ECO:0000259" key="2">
    <source>
        <dbReference type="Pfam" id="PF00534"/>
    </source>
</evidence>
<evidence type="ECO:0000259" key="3">
    <source>
        <dbReference type="Pfam" id="PF13439"/>
    </source>
</evidence>
<dbReference type="PANTHER" id="PTHR46401:SF2">
    <property type="entry name" value="GLYCOSYLTRANSFERASE WBBK-RELATED"/>
    <property type="match status" value="1"/>
</dbReference>
<dbReference type="InterPro" id="IPR001296">
    <property type="entry name" value="Glyco_trans_1"/>
</dbReference>
<dbReference type="EMBL" id="LCFQ01000002">
    <property type="protein sequence ID" value="KKS98865.1"/>
    <property type="molecule type" value="Genomic_DNA"/>
</dbReference>
<dbReference type="Pfam" id="PF00534">
    <property type="entry name" value="Glycos_transf_1"/>
    <property type="match status" value="1"/>
</dbReference>
<dbReference type="PATRIC" id="fig|1618578.3.peg.227"/>
<gene>
    <name evidence="4" type="ORF">UV74_C0002G0086</name>
</gene>
<dbReference type="STRING" id="1618578.UV74_C0002G0086"/>
<dbReference type="InterPro" id="IPR028098">
    <property type="entry name" value="Glyco_trans_4-like_N"/>
</dbReference>
<evidence type="ECO:0000256" key="1">
    <source>
        <dbReference type="ARBA" id="ARBA00022679"/>
    </source>
</evidence>
<dbReference type="Proteomes" id="UP000034090">
    <property type="component" value="Unassembled WGS sequence"/>
</dbReference>
<keyword evidence="1 4" id="KW-0808">Transferase</keyword>
<dbReference type="GO" id="GO:0016757">
    <property type="term" value="F:glycosyltransferase activity"/>
    <property type="evidence" value="ECO:0007669"/>
    <property type="project" value="InterPro"/>
</dbReference>
<protein>
    <submittedName>
        <fullName evidence="4">Glycosyl transferase group 1</fullName>
    </submittedName>
</protein>
<comment type="caution">
    <text evidence="4">The sequence shown here is derived from an EMBL/GenBank/DDBJ whole genome shotgun (WGS) entry which is preliminary data.</text>
</comment>
<reference evidence="4 5" key="1">
    <citation type="journal article" date="2015" name="Nature">
        <title>rRNA introns, odd ribosomes, and small enigmatic genomes across a large radiation of phyla.</title>
        <authorList>
            <person name="Brown C.T."/>
            <person name="Hug L.A."/>
            <person name="Thomas B.C."/>
            <person name="Sharon I."/>
            <person name="Castelle C.J."/>
            <person name="Singh A."/>
            <person name="Wilkins M.J."/>
            <person name="Williams K.H."/>
            <person name="Banfield J.F."/>
        </authorList>
    </citation>
    <scope>NUCLEOTIDE SEQUENCE [LARGE SCALE GENOMIC DNA]</scope>
</reference>
<name>A0A0G1DLW4_9BACT</name>
<dbReference type="PANTHER" id="PTHR46401">
    <property type="entry name" value="GLYCOSYLTRANSFERASE WBBK-RELATED"/>
    <property type="match status" value="1"/>
</dbReference>
<dbReference type="Pfam" id="PF13439">
    <property type="entry name" value="Glyco_transf_4"/>
    <property type="match status" value="1"/>
</dbReference>
<feature type="domain" description="Glycosyl transferase family 1" evidence="2">
    <location>
        <begin position="194"/>
        <end position="352"/>
    </location>
</feature>
<feature type="domain" description="Glycosyltransferase subfamily 4-like N-terminal" evidence="3">
    <location>
        <begin position="11"/>
        <end position="191"/>
    </location>
</feature>
<accession>A0A0G1DLW4</accession>
<dbReference type="Gene3D" id="3.40.50.2000">
    <property type="entry name" value="Glycogen Phosphorylase B"/>
    <property type="match status" value="2"/>
</dbReference>
<proteinExistence type="predicted"/>
<organism evidence="4 5">
    <name type="scientific">Candidatus Woesebacteria bacterium GW2011_GWB1_43_14</name>
    <dbReference type="NCBI Taxonomy" id="1618578"/>
    <lineage>
        <taxon>Bacteria</taxon>
        <taxon>Candidatus Woeseibacteriota</taxon>
    </lineage>
</organism>